<reference evidence="4" key="1">
    <citation type="submission" date="2022-08" db="EMBL/GenBank/DDBJ databases">
        <title>Novel sulphate-reducing endosymbionts in the free-living metamonad Anaeramoeba.</title>
        <authorList>
            <person name="Jerlstrom-Hultqvist J."/>
            <person name="Cepicka I."/>
            <person name="Gallot-Lavallee L."/>
            <person name="Salas-Leiva D."/>
            <person name="Curtis B.A."/>
            <person name="Zahonova K."/>
            <person name="Pipaliya S."/>
            <person name="Dacks J."/>
            <person name="Roger A.J."/>
        </authorList>
    </citation>
    <scope>NUCLEOTIDE SEQUENCE</scope>
    <source>
        <strain evidence="4">Busselton2</strain>
    </source>
</reference>
<evidence type="ECO:0000313" key="4">
    <source>
        <dbReference type="EMBL" id="KAJ3452063.1"/>
    </source>
</evidence>
<dbReference type="SUPFAM" id="SSF53383">
    <property type="entry name" value="PLP-dependent transferases"/>
    <property type="match status" value="1"/>
</dbReference>
<feature type="domain" description="Aminotransferase class I/classII large" evidence="3">
    <location>
        <begin position="83"/>
        <end position="365"/>
    </location>
</feature>
<dbReference type="InterPro" id="IPR015424">
    <property type="entry name" value="PyrdxlP-dep_Trfase"/>
</dbReference>
<keyword evidence="4" id="KW-0032">Aminotransferase</keyword>
<dbReference type="Proteomes" id="UP001146793">
    <property type="component" value="Unassembled WGS sequence"/>
</dbReference>
<organism evidence="4 5">
    <name type="scientific">Anaeramoeba flamelloides</name>
    <dbReference type="NCBI Taxonomy" id="1746091"/>
    <lineage>
        <taxon>Eukaryota</taxon>
        <taxon>Metamonada</taxon>
        <taxon>Anaeramoebidae</taxon>
        <taxon>Anaeramoeba</taxon>
    </lineage>
</organism>
<protein>
    <submittedName>
        <fullName evidence="4">Aspartate aminotransferase yhdr-related</fullName>
    </submittedName>
</protein>
<dbReference type="InterPro" id="IPR015421">
    <property type="entry name" value="PyrdxlP-dep_Trfase_major"/>
</dbReference>
<evidence type="ECO:0000256" key="2">
    <source>
        <dbReference type="ARBA" id="ARBA00022898"/>
    </source>
</evidence>
<evidence type="ECO:0000259" key="3">
    <source>
        <dbReference type="Pfam" id="PF00155"/>
    </source>
</evidence>
<keyword evidence="2" id="KW-0663">Pyridoxal phosphate</keyword>
<gene>
    <name evidence="4" type="ORF">M0812_03825</name>
</gene>
<evidence type="ECO:0000313" key="5">
    <source>
        <dbReference type="Proteomes" id="UP001146793"/>
    </source>
</evidence>
<dbReference type="InterPro" id="IPR004838">
    <property type="entry name" value="NHTrfase_class1_PyrdxlP-BS"/>
</dbReference>
<keyword evidence="4" id="KW-0808">Transferase</keyword>
<comment type="similarity">
    <text evidence="1">Belongs to the class-I pyridoxal-phosphate-dependent aminotransferase family.</text>
</comment>
<dbReference type="InterPro" id="IPR015422">
    <property type="entry name" value="PyrdxlP-dep_Trfase_small"/>
</dbReference>
<dbReference type="PANTHER" id="PTHR42691:SF1">
    <property type="entry name" value="ASPARTATE AMINOTRANSFERASE YHDR-RELATED"/>
    <property type="match status" value="1"/>
</dbReference>
<dbReference type="Pfam" id="PF00155">
    <property type="entry name" value="Aminotran_1_2"/>
    <property type="match status" value="1"/>
</dbReference>
<dbReference type="InterPro" id="IPR004839">
    <property type="entry name" value="Aminotransferase_I/II_large"/>
</dbReference>
<dbReference type="AlphaFoldDB" id="A0AAV8ACS1"/>
<dbReference type="PANTHER" id="PTHR42691">
    <property type="entry name" value="ASPARTATE AMINOTRANSFERASE YHDR-RELATED"/>
    <property type="match status" value="1"/>
</dbReference>
<dbReference type="EMBL" id="JANTQA010000008">
    <property type="protein sequence ID" value="KAJ3452063.1"/>
    <property type="molecule type" value="Genomic_DNA"/>
</dbReference>
<dbReference type="Gene3D" id="3.40.640.10">
    <property type="entry name" value="Type I PLP-dependent aspartate aminotransferase-like (Major domain)"/>
    <property type="match status" value="1"/>
</dbReference>
<dbReference type="GO" id="GO:0008483">
    <property type="term" value="F:transaminase activity"/>
    <property type="evidence" value="ECO:0007669"/>
    <property type="project" value="UniProtKB-KW"/>
</dbReference>
<dbReference type="PROSITE" id="PS00105">
    <property type="entry name" value="AA_TRANSFER_CLASS_1"/>
    <property type="match status" value="1"/>
</dbReference>
<accession>A0AAV8ACS1</accession>
<name>A0AAV8ACS1_9EUKA</name>
<sequence length="377" mass="42429">MALSLFAKDLGDGASLIRKFFTEGLKLKKIHGEKNVYDLSLGNPCLVTPFEFTKNLISSALERKPYIHGYVPNLGTMDARNATNGAAGAITILLKAITDPGDEILTFKPYFTEYVGYTKNVNAKLVPIPTKFENDFIPELDVVEEYINKKTRAVMFSNPNNPTGSLYSQDFLNKLGALLDRRSKKNNRPIYMIGDDPYQRLVYDGTKPTSVFKSTENSFSVSSFSKDLSLAGERIGYLAMHPEQKNAQKFLTVFPTLQRILGFVNANHLMQRTIAKSIKLTVDLEIYNTNRKIVIDAFKRAGAPYVEPKGAFYAFPKLPEGVSDFDFVNKCMERLLLIVPGIAFGTPGFIRICYAYDTQSVRKGMEIFVKTYKEYNK</sequence>
<proteinExistence type="inferred from homology"/>
<dbReference type="GO" id="GO:0030170">
    <property type="term" value="F:pyridoxal phosphate binding"/>
    <property type="evidence" value="ECO:0007669"/>
    <property type="project" value="InterPro"/>
</dbReference>
<evidence type="ECO:0000256" key="1">
    <source>
        <dbReference type="ARBA" id="ARBA00007441"/>
    </source>
</evidence>
<dbReference type="CDD" id="cd00609">
    <property type="entry name" value="AAT_like"/>
    <property type="match status" value="1"/>
</dbReference>
<dbReference type="Gene3D" id="3.90.1150.10">
    <property type="entry name" value="Aspartate Aminotransferase, domain 1"/>
    <property type="match status" value="2"/>
</dbReference>
<comment type="caution">
    <text evidence="4">The sequence shown here is derived from an EMBL/GenBank/DDBJ whole genome shotgun (WGS) entry which is preliminary data.</text>
</comment>